<keyword evidence="3" id="KW-1185">Reference proteome</keyword>
<evidence type="ECO:0000313" key="2">
    <source>
        <dbReference type="EMBL" id="OIW22268.1"/>
    </source>
</evidence>
<name>A0A1J7IZG0_9PEZI</name>
<dbReference type="OrthoDB" id="10254221at2759"/>
<feature type="region of interest" description="Disordered" evidence="1">
    <location>
        <begin position="197"/>
        <end position="236"/>
    </location>
</feature>
<organism evidence="2 3">
    <name type="scientific">Coniochaeta ligniaria NRRL 30616</name>
    <dbReference type="NCBI Taxonomy" id="1408157"/>
    <lineage>
        <taxon>Eukaryota</taxon>
        <taxon>Fungi</taxon>
        <taxon>Dikarya</taxon>
        <taxon>Ascomycota</taxon>
        <taxon>Pezizomycotina</taxon>
        <taxon>Sordariomycetes</taxon>
        <taxon>Sordariomycetidae</taxon>
        <taxon>Coniochaetales</taxon>
        <taxon>Coniochaetaceae</taxon>
        <taxon>Coniochaeta</taxon>
    </lineage>
</organism>
<dbReference type="AlphaFoldDB" id="A0A1J7IZG0"/>
<evidence type="ECO:0000256" key="1">
    <source>
        <dbReference type="SAM" id="MobiDB-lite"/>
    </source>
</evidence>
<proteinExistence type="predicted"/>
<evidence type="ECO:0000313" key="3">
    <source>
        <dbReference type="Proteomes" id="UP000182658"/>
    </source>
</evidence>
<reference evidence="2 3" key="1">
    <citation type="submission" date="2016-10" db="EMBL/GenBank/DDBJ databases">
        <title>Draft genome sequence of Coniochaeta ligniaria NRRL30616, a lignocellulolytic fungus for bioabatement of inhibitors in plant biomass hydrolysates.</title>
        <authorList>
            <consortium name="DOE Joint Genome Institute"/>
            <person name="Jimenez D.J."/>
            <person name="Hector R.E."/>
            <person name="Riley R."/>
            <person name="Sun H."/>
            <person name="Grigoriev I.V."/>
            <person name="Van Elsas J.D."/>
            <person name="Nichols N.N."/>
        </authorList>
    </citation>
    <scope>NUCLEOTIDE SEQUENCE [LARGE SCALE GENOMIC DNA]</scope>
    <source>
        <strain evidence="2 3">NRRL 30616</strain>
    </source>
</reference>
<protein>
    <submittedName>
        <fullName evidence="2">Uncharacterized protein</fullName>
    </submittedName>
</protein>
<gene>
    <name evidence="2" type="ORF">CONLIGDRAFT_699783</name>
</gene>
<dbReference type="STRING" id="1408157.A0A1J7IZG0"/>
<sequence>MVLQLSTRGTADSDAARRGRAAPLGLARPLLNERLHSIKIKLGLFASAAVFDQVAAEDGLAEGRPLLRLPRPPIQHLPSTIALLPVQRIRVGKGYQIKEGLRASSYQRLVTYDKLIQGFVQSLFPLMRKHGVKRILAMSTVSAPDEHDGFALVRRLLVSLVSLLLPAPYRTMLGFARVFREQATGIPLEFAPRHVGNQPTVSSSVSDTLGPPPGTLHNNSHLYLVSSHPDHPQDTR</sequence>
<dbReference type="Proteomes" id="UP000182658">
    <property type="component" value="Unassembled WGS sequence"/>
</dbReference>
<dbReference type="EMBL" id="KV875126">
    <property type="protein sequence ID" value="OIW22268.1"/>
    <property type="molecule type" value="Genomic_DNA"/>
</dbReference>
<feature type="compositionally biased region" description="Polar residues" evidence="1">
    <location>
        <begin position="197"/>
        <end position="207"/>
    </location>
</feature>
<dbReference type="InParanoid" id="A0A1J7IZG0"/>
<accession>A0A1J7IZG0</accession>